<protein>
    <submittedName>
        <fullName evidence="1">Uncharacterized protein</fullName>
    </submittedName>
</protein>
<dbReference type="InterPro" id="IPR056238">
    <property type="entry name" value="YunG-like"/>
</dbReference>
<evidence type="ECO:0000313" key="1">
    <source>
        <dbReference type="EMBL" id="MBC9177518.1"/>
    </source>
</evidence>
<evidence type="ECO:0000313" key="2">
    <source>
        <dbReference type="Proteomes" id="UP000603940"/>
    </source>
</evidence>
<reference evidence="1 2" key="1">
    <citation type="journal article" date="2009" name="Int. J. Syst. Evol. Microbiol.">
        <title>Transfer of Teichococcus ludipueritiae and Muricoccus roseus to the genus Roseomonas, as Roseomonas ludipueritiae comb. nov. and Roseomonas rosea comb. nov., respectively, and emended description of the genus Roseomonas.</title>
        <authorList>
            <person name="Sanchez-Porro C."/>
            <person name="Gallego V."/>
            <person name="Busse H.J."/>
            <person name="Kampfer P."/>
            <person name="Ventosa A."/>
        </authorList>
    </citation>
    <scope>NUCLEOTIDE SEQUENCE [LARGE SCALE GENOMIC DNA]</scope>
    <source>
        <strain evidence="1 2">DSM 14915</strain>
    </source>
</reference>
<proteinExistence type="predicted"/>
<dbReference type="EMBL" id="JACTUZ010000040">
    <property type="protein sequence ID" value="MBC9177518.1"/>
    <property type="molecule type" value="Genomic_DNA"/>
</dbReference>
<name>A0ABR7R736_9PROT</name>
<accession>A0ABR7R736</accession>
<keyword evidence="2" id="KW-1185">Reference proteome</keyword>
<organism evidence="1 2">
    <name type="scientific">Pseudoroseomonas ludipueritiae</name>
    <dbReference type="NCBI Taxonomy" id="198093"/>
    <lineage>
        <taxon>Bacteria</taxon>
        <taxon>Pseudomonadati</taxon>
        <taxon>Pseudomonadota</taxon>
        <taxon>Alphaproteobacteria</taxon>
        <taxon>Acetobacterales</taxon>
        <taxon>Acetobacteraceae</taxon>
        <taxon>Pseudoroseomonas</taxon>
    </lineage>
</organism>
<comment type="caution">
    <text evidence="1">The sequence shown here is derived from an EMBL/GenBank/DDBJ whole genome shotgun (WGS) entry which is preliminary data.</text>
</comment>
<sequence length="112" mass="12215">MFLGPAEFGRLIGGCWSTDSASTYSPANPACGQCSVTALVAQDHLGGAIAKTRVGDAWHFYNLIDGERFDFTASQFERPIVYDDTPSGRDDALTDTTQKQYAALTEAFRKVR</sequence>
<dbReference type="Pfam" id="PF24585">
    <property type="entry name" value="YunG"/>
    <property type="match status" value="1"/>
</dbReference>
<dbReference type="Proteomes" id="UP000603940">
    <property type="component" value="Unassembled WGS sequence"/>
</dbReference>
<gene>
    <name evidence="1" type="ORF">IBL25_11265</name>
</gene>